<keyword evidence="3" id="KW-0274">FAD</keyword>
<organism evidence="6 7">
    <name type="scientific">Saccharopolyspora taberi</name>
    <dbReference type="NCBI Taxonomy" id="60895"/>
    <lineage>
        <taxon>Bacteria</taxon>
        <taxon>Bacillati</taxon>
        <taxon>Actinomycetota</taxon>
        <taxon>Actinomycetes</taxon>
        <taxon>Pseudonocardiales</taxon>
        <taxon>Pseudonocardiaceae</taxon>
        <taxon>Saccharopolyspora</taxon>
    </lineage>
</organism>
<keyword evidence="7" id="KW-1185">Reference proteome</keyword>
<feature type="domain" description="FAD-binding" evidence="5">
    <location>
        <begin position="5"/>
        <end position="357"/>
    </location>
</feature>
<evidence type="ECO:0000256" key="3">
    <source>
        <dbReference type="ARBA" id="ARBA00022827"/>
    </source>
</evidence>
<name>A0ABN3VJH7_9PSEU</name>
<evidence type="ECO:0000313" key="6">
    <source>
        <dbReference type="EMBL" id="GAA2811420.1"/>
    </source>
</evidence>
<evidence type="ECO:0000313" key="7">
    <source>
        <dbReference type="Proteomes" id="UP001500979"/>
    </source>
</evidence>
<evidence type="ECO:0000259" key="5">
    <source>
        <dbReference type="Pfam" id="PF01494"/>
    </source>
</evidence>
<dbReference type="GO" id="GO:0004497">
    <property type="term" value="F:monooxygenase activity"/>
    <property type="evidence" value="ECO:0007669"/>
    <property type="project" value="UniProtKB-KW"/>
</dbReference>
<dbReference type="PANTHER" id="PTHR43004:SF19">
    <property type="entry name" value="BINDING MONOOXYGENASE, PUTATIVE (JCVI)-RELATED"/>
    <property type="match status" value="1"/>
</dbReference>
<keyword evidence="6" id="KW-0503">Monooxygenase</keyword>
<dbReference type="SUPFAM" id="SSF51905">
    <property type="entry name" value="FAD/NAD(P)-binding domain"/>
    <property type="match status" value="1"/>
</dbReference>
<dbReference type="Pfam" id="PF01494">
    <property type="entry name" value="FAD_binding_3"/>
    <property type="match status" value="1"/>
</dbReference>
<dbReference type="RefSeq" id="WP_344684306.1">
    <property type="nucleotide sequence ID" value="NZ_BAAAUX010000023.1"/>
</dbReference>
<evidence type="ECO:0000256" key="4">
    <source>
        <dbReference type="SAM" id="MobiDB-lite"/>
    </source>
</evidence>
<evidence type="ECO:0000256" key="1">
    <source>
        <dbReference type="ARBA" id="ARBA00001974"/>
    </source>
</evidence>
<dbReference type="InterPro" id="IPR036188">
    <property type="entry name" value="FAD/NAD-bd_sf"/>
</dbReference>
<dbReference type="PRINTS" id="PR00420">
    <property type="entry name" value="RNGMNOXGNASE"/>
</dbReference>
<evidence type="ECO:0000256" key="2">
    <source>
        <dbReference type="ARBA" id="ARBA00022630"/>
    </source>
</evidence>
<proteinExistence type="predicted"/>
<dbReference type="Proteomes" id="UP001500979">
    <property type="component" value="Unassembled WGS sequence"/>
</dbReference>
<dbReference type="PANTHER" id="PTHR43004">
    <property type="entry name" value="TRK SYSTEM POTASSIUM UPTAKE PROTEIN"/>
    <property type="match status" value="1"/>
</dbReference>
<dbReference type="EMBL" id="BAAAUX010000023">
    <property type="protein sequence ID" value="GAA2811420.1"/>
    <property type="molecule type" value="Genomic_DNA"/>
</dbReference>
<dbReference type="Gene3D" id="3.50.50.60">
    <property type="entry name" value="FAD/NAD(P)-binding domain"/>
    <property type="match status" value="2"/>
</dbReference>
<reference evidence="6 7" key="1">
    <citation type="journal article" date="2019" name="Int. J. Syst. Evol. Microbiol.">
        <title>The Global Catalogue of Microorganisms (GCM) 10K type strain sequencing project: providing services to taxonomists for standard genome sequencing and annotation.</title>
        <authorList>
            <consortium name="The Broad Institute Genomics Platform"/>
            <consortium name="The Broad Institute Genome Sequencing Center for Infectious Disease"/>
            <person name="Wu L."/>
            <person name="Ma J."/>
        </authorList>
    </citation>
    <scope>NUCLEOTIDE SEQUENCE [LARGE SCALE GENOMIC DNA]</scope>
    <source>
        <strain evidence="6 7">JCM 9383</strain>
    </source>
</reference>
<keyword evidence="6" id="KW-0560">Oxidoreductase</keyword>
<protein>
    <submittedName>
        <fullName evidence="6">FAD-dependent monooxygenase</fullName>
    </submittedName>
</protein>
<keyword evidence="2" id="KW-0285">Flavoprotein</keyword>
<dbReference type="InterPro" id="IPR002938">
    <property type="entry name" value="FAD-bd"/>
</dbReference>
<feature type="region of interest" description="Disordered" evidence="4">
    <location>
        <begin position="503"/>
        <end position="522"/>
    </location>
</feature>
<sequence length="522" mass="56111">MPVPTDVLIVGGGPAGLLLAAELRLAGVRPIVVERLPERSGSPKANGMVGQVVRLLDHRGLYEELSGSDRPHPVPGFVFGALPLALSELDVNPLYAVGAPQRRIEQVLEERALELGADVRRGHELVGFEQDADGVTAEVRGPDGVVEFRARYLVGCDGGRSTVRKLAGIGFPGVTTVDSVSRSAQVTIPEELFTERREVDVPGFGRISPAFTRTERGMFSFLELEPKNPIVSTAEWGGPVDDGTPMTLDELRESVRRVLGVDLPMSEPTTPHEPLLRRTSGRNTRLAERYREGRVLLAGDAAHVHSAMGGPGLNLGLQDIANLGWKLAGQVRGWAPDDLLDSYEAERRPAAERVVMHTMAQSALAAPGPEVDALRELFGELLSEKDNIRRIAELMAGPDVDCLAVGAHPLAGRFVPDLDLTAPVTRVAELLRDGRPVLLDFRGDPLLAETAKPWADLVDPVRVEAAEPPAAAMLIRPDGYVGWASDEGAEGLRSALEKWFGQRSATSSVPRCSTSTSPTESS</sequence>
<gene>
    <name evidence="6" type="ORF">GCM10010470_53500</name>
</gene>
<accession>A0ABN3VJH7</accession>
<dbReference type="InterPro" id="IPR050641">
    <property type="entry name" value="RIFMO-like"/>
</dbReference>
<dbReference type="Pfam" id="PF21274">
    <property type="entry name" value="Rng_hyd_C"/>
    <property type="match status" value="1"/>
</dbReference>
<comment type="cofactor">
    <cofactor evidence="1">
        <name>FAD</name>
        <dbReference type="ChEBI" id="CHEBI:57692"/>
    </cofactor>
</comment>
<comment type="caution">
    <text evidence="6">The sequence shown here is derived from an EMBL/GenBank/DDBJ whole genome shotgun (WGS) entry which is preliminary data.</text>
</comment>
<dbReference type="Gene3D" id="3.40.30.120">
    <property type="match status" value="1"/>
</dbReference>